<sequence length="59" mass="6466">MSDDDERSHNQINVILPVEPPELTPAAARALLAILIELSDKKMTQVAKLQGNGEKELIT</sequence>
<evidence type="ECO:0000313" key="2">
    <source>
        <dbReference type="Proteomes" id="UP001330812"/>
    </source>
</evidence>
<reference evidence="1 2" key="1">
    <citation type="journal article" date="2015" name="Int. J. Syst. Evol. Microbiol.">
        <title>Amycolatopsis rhabdoformis sp. nov., an actinomycete isolated from a tropical forest soil.</title>
        <authorList>
            <person name="Souza W.R."/>
            <person name="Silva R.E."/>
            <person name="Goodfellow M."/>
            <person name="Busarakam K."/>
            <person name="Figueiro F.S."/>
            <person name="Ferreira D."/>
            <person name="Rodrigues-Filho E."/>
            <person name="Moraes L.A.B."/>
            <person name="Zucchi T.D."/>
        </authorList>
    </citation>
    <scope>NUCLEOTIDE SEQUENCE [LARGE SCALE GENOMIC DNA]</scope>
    <source>
        <strain evidence="1 2">NCIMB 14900</strain>
    </source>
</reference>
<gene>
    <name evidence="1" type="ORF">VSH64_48360</name>
</gene>
<accession>A0ABZ1I9W3</accession>
<evidence type="ECO:0000313" key="1">
    <source>
        <dbReference type="EMBL" id="WSE30521.1"/>
    </source>
</evidence>
<protein>
    <submittedName>
        <fullName evidence="1">Uncharacterized protein</fullName>
    </submittedName>
</protein>
<keyword evidence="2" id="KW-1185">Reference proteome</keyword>
<dbReference type="RefSeq" id="WP_326569466.1">
    <property type="nucleotide sequence ID" value="NZ_CP142149.1"/>
</dbReference>
<dbReference type="EMBL" id="CP142149">
    <property type="protein sequence ID" value="WSE30521.1"/>
    <property type="molecule type" value="Genomic_DNA"/>
</dbReference>
<name>A0ABZ1I9W3_9PSEU</name>
<proteinExistence type="predicted"/>
<organism evidence="1 2">
    <name type="scientific">Amycolatopsis rhabdoformis</name>
    <dbReference type="NCBI Taxonomy" id="1448059"/>
    <lineage>
        <taxon>Bacteria</taxon>
        <taxon>Bacillati</taxon>
        <taxon>Actinomycetota</taxon>
        <taxon>Actinomycetes</taxon>
        <taxon>Pseudonocardiales</taxon>
        <taxon>Pseudonocardiaceae</taxon>
        <taxon>Amycolatopsis</taxon>
    </lineage>
</organism>
<dbReference type="Proteomes" id="UP001330812">
    <property type="component" value="Chromosome"/>
</dbReference>